<gene>
    <name evidence="5" type="ORF">SN811_13550</name>
</gene>
<evidence type="ECO:0000256" key="1">
    <source>
        <dbReference type="ARBA" id="ARBA00010923"/>
    </source>
</evidence>
<accession>A0A6F9Y641</accession>
<dbReference type="PANTHER" id="PTHR30408:SF12">
    <property type="entry name" value="TYPE I RESTRICTION ENZYME MJAVIII SPECIFICITY SUBUNIT"/>
    <property type="match status" value="1"/>
</dbReference>
<organism evidence="5">
    <name type="scientific">Ligilactobacillus agilis</name>
    <dbReference type="NCBI Taxonomy" id="1601"/>
    <lineage>
        <taxon>Bacteria</taxon>
        <taxon>Bacillati</taxon>
        <taxon>Bacillota</taxon>
        <taxon>Bacilli</taxon>
        <taxon>Lactobacillales</taxon>
        <taxon>Lactobacillaceae</taxon>
        <taxon>Ligilactobacillus</taxon>
    </lineage>
</organism>
<dbReference type="GO" id="GO:0009307">
    <property type="term" value="P:DNA restriction-modification system"/>
    <property type="evidence" value="ECO:0007669"/>
    <property type="project" value="UniProtKB-KW"/>
</dbReference>
<reference evidence="5" key="1">
    <citation type="submission" date="2019-10" db="EMBL/GenBank/DDBJ databases">
        <title>Lactobacillus agilis SN811 Whole Genome Sequencing Project.</title>
        <authorList>
            <person name="Suzuki S."/>
            <person name="Endo A."/>
            <person name="Maeno S."/>
            <person name="Shiwa Y."/>
            <person name="Matsutani M."/>
            <person name="Kajikawa A."/>
        </authorList>
    </citation>
    <scope>NUCLEOTIDE SEQUENCE</scope>
    <source>
        <strain evidence="5">SN811</strain>
    </source>
</reference>
<protein>
    <submittedName>
        <fullName evidence="5">Restriction modification system DNA specificity domain</fullName>
    </submittedName>
</protein>
<name>A0A6F9Y641_9LACO</name>
<dbReference type="SUPFAM" id="SSF116734">
    <property type="entry name" value="DNA methylase specificity domain"/>
    <property type="match status" value="2"/>
</dbReference>
<dbReference type="InterPro" id="IPR000055">
    <property type="entry name" value="Restrct_endonuc_typeI_TRD"/>
</dbReference>
<dbReference type="Proteomes" id="UP000494160">
    <property type="component" value="Unassembled WGS sequence"/>
</dbReference>
<evidence type="ECO:0000313" key="5">
    <source>
        <dbReference type="EMBL" id="GET12855.1"/>
    </source>
</evidence>
<dbReference type="EMBL" id="BLAP01000050">
    <property type="protein sequence ID" value="GET12855.1"/>
    <property type="molecule type" value="Genomic_DNA"/>
</dbReference>
<dbReference type="Gene3D" id="3.90.220.20">
    <property type="entry name" value="DNA methylase specificity domains"/>
    <property type="match status" value="2"/>
</dbReference>
<proteinExistence type="inferred from homology"/>
<dbReference type="InterPro" id="IPR052021">
    <property type="entry name" value="Type-I_RS_S_subunit"/>
</dbReference>
<feature type="domain" description="Type I restriction modification DNA specificity" evidence="4">
    <location>
        <begin position="4"/>
        <end position="183"/>
    </location>
</feature>
<dbReference type="PANTHER" id="PTHR30408">
    <property type="entry name" value="TYPE-1 RESTRICTION ENZYME ECOKI SPECIFICITY PROTEIN"/>
    <property type="match status" value="1"/>
</dbReference>
<feature type="domain" description="Type I restriction modification DNA specificity" evidence="4">
    <location>
        <begin position="200"/>
        <end position="370"/>
    </location>
</feature>
<dbReference type="RefSeq" id="WP_172577472.1">
    <property type="nucleotide sequence ID" value="NZ_BLAP01000050.1"/>
</dbReference>
<dbReference type="InterPro" id="IPR044946">
    <property type="entry name" value="Restrct_endonuc_typeI_TRD_sf"/>
</dbReference>
<sequence>MKFEWKPLGEIAEVTKLAGFEFTKYINYIEDGEIIALRALNIRRGELDLSNVKRISKKISEKLSRSKINRNDILLTYTGNSYGNCAIIDESDKYHLAPNVCKIVPNQKLIDPYFLYCYINSTGFHKQMKNNVSGSAQPTIPMKAIRTLTIPVPKINVQKNISKKIKLLDRKVKENKKLNDNLKLTLTTIFESQINSFGFDEANLTDIATYKNGLAMQKYRPKPNEQSLPVLKIKELNQGYTDTSSDRCSAKIDEDVTVHTGDIIFSWSGTLLVKNWSGKTAGLNQHLFKVTSKNYPDWFIYEWTKHHLRKFQSIAAGKATTMGHIKRSDLASSRVIIPDKNSLAKLDAIMKPLYDKRIEIIKENQRLIEIKKYCYKNIFKPLQNYHLYLQTSYVWCNILKKGDFNHAKS</sequence>
<evidence type="ECO:0000259" key="4">
    <source>
        <dbReference type="Pfam" id="PF01420"/>
    </source>
</evidence>
<dbReference type="GO" id="GO:0003677">
    <property type="term" value="F:DNA binding"/>
    <property type="evidence" value="ECO:0007669"/>
    <property type="project" value="UniProtKB-KW"/>
</dbReference>
<evidence type="ECO:0000256" key="2">
    <source>
        <dbReference type="ARBA" id="ARBA00022747"/>
    </source>
</evidence>
<keyword evidence="2" id="KW-0680">Restriction system</keyword>
<comment type="similarity">
    <text evidence="1">Belongs to the type-I restriction system S methylase family.</text>
</comment>
<dbReference type="AlphaFoldDB" id="A0A6F9Y641"/>
<keyword evidence="3" id="KW-0238">DNA-binding</keyword>
<comment type="caution">
    <text evidence="5">The sequence shown here is derived from an EMBL/GenBank/DDBJ whole genome shotgun (WGS) entry which is preliminary data.</text>
</comment>
<evidence type="ECO:0000256" key="3">
    <source>
        <dbReference type="ARBA" id="ARBA00023125"/>
    </source>
</evidence>
<dbReference type="Pfam" id="PF01420">
    <property type="entry name" value="Methylase_S"/>
    <property type="match status" value="2"/>
</dbReference>